<sequence length="229" mass="25670">MLNRSIVFSVLLAANISLFAQRHDTATLYKPGSINLLLPAAMLGYGFASMHITRLERWNHHLQDGVAQADPARHVSVDDYLQWSPAVAVYGLNFAGVKGKNGFKDRTFIFGMATLFQGAATYVVKRGTHEMRPDRSNHLSFPSGHTATAFANAEFMRMEYKDQSPWYGVAGYTAAAATGYLRMYNNKHWLNDVLAGAAIGILSTQASYFLYPRIKKLTQKHHHQLIQQY</sequence>
<feature type="domain" description="Phosphatidic acid phosphatase type 2/haloperoxidase" evidence="2">
    <location>
        <begin position="110"/>
        <end position="208"/>
    </location>
</feature>
<organism evidence="3 4">
    <name type="scientific">Filimonas effusa</name>
    <dbReference type="NCBI Taxonomy" id="2508721"/>
    <lineage>
        <taxon>Bacteria</taxon>
        <taxon>Pseudomonadati</taxon>
        <taxon>Bacteroidota</taxon>
        <taxon>Chitinophagia</taxon>
        <taxon>Chitinophagales</taxon>
        <taxon>Chitinophagaceae</taxon>
        <taxon>Filimonas</taxon>
    </lineage>
</organism>
<evidence type="ECO:0000256" key="1">
    <source>
        <dbReference type="SAM" id="Phobius"/>
    </source>
</evidence>
<name>A0A4Q1DBG5_9BACT</name>
<keyword evidence="1" id="KW-0472">Membrane</keyword>
<dbReference type="InterPro" id="IPR000326">
    <property type="entry name" value="PAP2/HPO"/>
</dbReference>
<comment type="caution">
    <text evidence="3">The sequence shown here is derived from an EMBL/GenBank/DDBJ whole genome shotgun (WGS) entry which is preliminary data.</text>
</comment>
<feature type="transmembrane region" description="Helical" evidence="1">
    <location>
        <begin position="32"/>
        <end position="52"/>
    </location>
</feature>
<feature type="transmembrane region" description="Helical" evidence="1">
    <location>
        <begin position="193"/>
        <end position="211"/>
    </location>
</feature>
<dbReference type="SUPFAM" id="SSF48317">
    <property type="entry name" value="Acid phosphatase/Vanadium-dependent haloperoxidase"/>
    <property type="match status" value="1"/>
</dbReference>
<dbReference type="AlphaFoldDB" id="A0A4Q1DBG5"/>
<dbReference type="Pfam" id="PF01569">
    <property type="entry name" value="PAP2"/>
    <property type="match status" value="1"/>
</dbReference>
<reference evidence="3 4" key="1">
    <citation type="submission" date="2019-01" db="EMBL/GenBank/DDBJ databases">
        <title>Filimonas sp. strain TTM-71.</title>
        <authorList>
            <person name="Chen W.-M."/>
        </authorList>
    </citation>
    <scope>NUCLEOTIDE SEQUENCE [LARGE SCALE GENOMIC DNA]</scope>
    <source>
        <strain evidence="3 4">TTM-71</strain>
    </source>
</reference>
<evidence type="ECO:0000313" key="4">
    <source>
        <dbReference type="Proteomes" id="UP000290545"/>
    </source>
</evidence>
<dbReference type="RefSeq" id="WP_129002553.1">
    <property type="nucleotide sequence ID" value="NZ_SDHZ01000001.1"/>
</dbReference>
<dbReference type="SMART" id="SM00014">
    <property type="entry name" value="acidPPc"/>
    <property type="match status" value="1"/>
</dbReference>
<proteinExistence type="predicted"/>
<dbReference type="Proteomes" id="UP000290545">
    <property type="component" value="Unassembled WGS sequence"/>
</dbReference>
<dbReference type="EMBL" id="SDHZ01000001">
    <property type="protein sequence ID" value="RXK86804.1"/>
    <property type="molecule type" value="Genomic_DNA"/>
</dbReference>
<accession>A0A4Q1DBG5</accession>
<dbReference type="Gene3D" id="1.20.144.10">
    <property type="entry name" value="Phosphatidic acid phosphatase type 2/haloperoxidase"/>
    <property type="match status" value="1"/>
</dbReference>
<protein>
    <submittedName>
        <fullName evidence="3">Phosphatase PAP2 family protein</fullName>
    </submittedName>
</protein>
<evidence type="ECO:0000259" key="2">
    <source>
        <dbReference type="SMART" id="SM00014"/>
    </source>
</evidence>
<dbReference type="InterPro" id="IPR036938">
    <property type="entry name" value="PAP2/HPO_sf"/>
</dbReference>
<keyword evidence="1" id="KW-0812">Transmembrane</keyword>
<gene>
    <name evidence="3" type="ORF">ESB13_08405</name>
</gene>
<evidence type="ECO:0000313" key="3">
    <source>
        <dbReference type="EMBL" id="RXK86804.1"/>
    </source>
</evidence>
<dbReference type="OrthoDB" id="9773582at2"/>
<keyword evidence="4" id="KW-1185">Reference proteome</keyword>
<feature type="transmembrane region" description="Helical" evidence="1">
    <location>
        <begin position="164"/>
        <end position="181"/>
    </location>
</feature>
<keyword evidence="1" id="KW-1133">Transmembrane helix</keyword>
<dbReference type="CDD" id="cd03394">
    <property type="entry name" value="PAP2_like_5"/>
    <property type="match status" value="1"/>
</dbReference>